<evidence type="ECO:0000313" key="4">
    <source>
        <dbReference type="Proteomes" id="UP000001940"/>
    </source>
</evidence>
<feature type="transmembrane region" description="Helical" evidence="1">
    <location>
        <begin position="104"/>
        <end position="123"/>
    </location>
</feature>
<dbReference type="PANTHER" id="PTHR12892">
    <property type="entry name" value="FGF RECEPTOR ACTIVATING PROTEIN 1"/>
    <property type="match status" value="1"/>
</dbReference>
<evidence type="ECO:0000259" key="2">
    <source>
        <dbReference type="Pfam" id="PF10277"/>
    </source>
</evidence>
<dbReference type="PhylomeDB" id="Q9XWM2"/>
<protein>
    <submittedName>
        <fullName evidence="3">Serpentine Receptor, class T</fullName>
    </submittedName>
</protein>
<keyword evidence="1" id="KW-0812">Transmembrane</keyword>
<feature type="transmembrane region" description="Helical" evidence="1">
    <location>
        <begin position="143"/>
        <end position="162"/>
    </location>
</feature>
<feature type="transmembrane region" description="Helical" evidence="1">
    <location>
        <begin position="245"/>
        <end position="267"/>
    </location>
</feature>
<dbReference type="GeneID" id="189674"/>
<dbReference type="eggNOG" id="KOG3979">
    <property type="taxonomic scope" value="Eukaryota"/>
</dbReference>
<dbReference type="InParanoid" id="Q9XWM2"/>
<dbReference type="Pfam" id="PF10277">
    <property type="entry name" value="Frag1"/>
    <property type="match status" value="1"/>
</dbReference>
<keyword evidence="3" id="KW-0675">Receptor</keyword>
<dbReference type="InterPro" id="IPR039545">
    <property type="entry name" value="PGAP2"/>
</dbReference>
<dbReference type="DIP" id="DIP-25710N"/>
<proteinExistence type="predicted"/>
<dbReference type="PANTHER" id="PTHR12892:SF15">
    <property type="entry name" value="POST-GPI ATTACHMENT TO PROTEINS FACTOR 2-LIKE"/>
    <property type="match status" value="1"/>
</dbReference>
<dbReference type="AlphaFoldDB" id="Q9XWM2"/>
<sequence length="303" mass="34840">MTAAVAPQMTTSMTIASMAEKAKLKKEPMKSPIEDTVEKMLRIRWVVCLGALLPGAGCYFVVAYTYLFQFEKVSNFTECKECPNMNITLPPVSYSIGIWQPQKYIWMMIMFIHVPPRLFFLMLYRRLFLISAPKSVWYARVNYVYMLTLWAEPLGLVLVSVVDINGGFILHALGFAIWIICFNFNMLFNIILHHFGGCRDVHDTMETTWRIKCVIFLVGYFCAISTPITYPYFTAHCSPYAYNLFSLAELIEVGCNSLFYSIAYFEFPKTRITIGIKSVQRNLNELDKSVTKMAPALPRKDFV</sequence>
<dbReference type="EMBL" id="BX284602">
    <property type="protein sequence ID" value="CAA21633.1"/>
    <property type="molecule type" value="Genomic_DNA"/>
</dbReference>
<accession>Q9XWM2</accession>
<dbReference type="UCSC" id="Y38F1A.8">
    <property type="organism name" value="c. elegans"/>
</dbReference>
<dbReference type="OMA" id="FAIWIIC"/>
<dbReference type="GO" id="GO:0006506">
    <property type="term" value="P:GPI anchor biosynthetic process"/>
    <property type="evidence" value="ECO:0000318"/>
    <property type="project" value="GO_Central"/>
</dbReference>
<dbReference type="KEGG" id="cel:CELE_Y38F1A.8"/>
<dbReference type="CTD" id="189674"/>
<dbReference type="Bgee" id="WBGene00012610">
    <property type="expression patterns" value="Expressed in larva and 3 other cell types or tissues"/>
</dbReference>
<dbReference type="GO" id="GO:0000139">
    <property type="term" value="C:Golgi membrane"/>
    <property type="evidence" value="ECO:0007669"/>
    <property type="project" value="InterPro"/>
</dbReference>
<dbReference type="RefSeq" id="NP_496766.1">
    <property type="nucleotide sequence ID" value="NM_064365.6"/>
</dbReference>
<feature type="domain" description="CWH43-like N-terminal" evidence="2">
    <location>
        <begin position="45"/>
        <end position="269"/>
    </location>
</feature>
<dbReference type="WormBase" id="Y38F1A.8">
    <property type="protein sequence ID" value="CE21613"/>
    <property type="gene ID" value="WBGene00012610"/>
</dbReference>
<evidence type="ECO:0000313" key="5">
    <source>
        <dbReference type="WormBase" id="Y38F1A.8"/>
    </source>
</evidence>
<name>Q9XWM2_CAEEL</name>
<evidence type="ECO:0000313" key="3">
    <source>
        <dbReference type="EMBL" id="CAA21633.1"/>
    </source>
</evidence>
<dbReference type="SMR" id="Q9XWM2"/>
<dbReference type="PaxDb" id="6239-Y38F1A.8"/>
<dbReference type="OrthoDB" id="5874654at2759"/>
<dbReference type="Proteomes" id="UP000001940">
    <property type="component" value="Chromosome II"/>
</dbReference>
<keyword evidence="1" id="KW-0472">Membrane</keyword>
<dbReference type="InterPro" id="IPR019402">
    <property type="entry name" value="CWH43_N"/>
</dbReference>
<keyword evidence="1" id="KW-1133">Transmembrane helix</keyword>
<dbReference type="PIR" id="T26680">
    <property type="entry name" value="T26680"/>
</dbReference>
<keyword evidence="4" id="KW-1185">Reference proteome</keyword>
<feature type="transmembrane region" description="Helical" evidence="1">
    <location>
        <begin position="45"/>
        <end position="67"/>
    </location>
</feature>
<gene>
    <name evidence="3" type="ORF">CELE_Y38F1A.8</name>
    <name evidence="3 5" type="ORF">Y38F1A.8</name>
</gene>
<dbReference type="HOGENOM" id="CLU_076710_0_0_1"/>
<dbReference type="AGR" id="WB:WBGene00012610"/>
<dbReference type="FunCoup" id="Q9XWM2">
    <property type="interactions" value="47"/>
</dbReference>
<dbReference type="GO" id="GO:0005789">
    <property type="term" value="C:endoplasmic reticulum membrane"/>
    <property type="evidence" value="ECO:0000318"/>
    <property type="project" value="GO_Central"/>
</dbReference>
<reference evidence="3 4" key="1">
    <citation type="journal article" date="1998" name="Science">
        <title>Genome sequence of the nematode C. elegans: a platform for investigating biology.</title>
        <authorList>
            <consortium name="The C. elegans sequencing consortium"/>
            <person name="Sulson J.E."/>
            <person name="Waterston R."/>
        </authorList>
    </citation>
    <scope>NUCLEOTIDE SEQUENCE [LARGE SCALE GENOMIC DNA]</scope>
    <source>
        <strain evidence="3 4">Bristol N2</strain>
    </source>
</reference>
<feature type="transmembrane region" description="Helical" evidence="1">
    <location>
        <begin position="168"/>
        <end position="192"/>
    </location>
</feature>
<evidence type="ECO:0000256" key="1">
    <source>
        <dbReference type="SAM" id="Phobius"/>
    </source>
</evidence>
<organism evidence="3 4">
    <name type="scientific">Caenorhabditis elegans</name>
    <dbReference type="NCBI Taxonomy" id="6239"/>
    <lineage>
        <taxon>Eukaryota</taxon>
        <taxon>Metazoa</taxon>
        <taxon>Ecdysozoa</taxon>
        <taxon>Nematoda</taxon>
        <taxon>Chromadorea</taxon>
        <taxon>Rhabditida</taxon>
        <taxon>Rhabditina</taxon>
        <taxon>Rhabditomorpha</taxon>
        <taxon>Rhabditoidea</taxon>
        <taxon>Rhabditidae</taxon>
        <taxon>Peloderinae</taxon>
        <taxon>Caenorhabditis</taxon>
    </lineage>
</organism>
<feature type="transmembrane region" description="Helical" evidence="1">
    <location>
        <begin position="213"/>
        <end position="233"/>
    </location>
</feature>